<evidence type="ECO:0000256" key="1">
    <source>
        <dbReference type="ARBA" id="ARBA00023015"/>
    </source>
</evidence>
<dbReference type="SUPFAM" id="SSF53822">
    <property type="entry name" value="Periplasmic binding protein-like I"/>
    <property type="match status" value="1"/>
</dbReference>
<proteinExistence type="predicted"/>
<dbReference type="InterPro" id="IPR036388">
    <property type="entry name" value="WH-like_DNA-bd_sf"/>
</dbReference>
<dbReference type="InterPro" id="IPR046335">
    <property type="entry name" value="LacI/GalR-like_sensor"/>
</dbReference>
<dbReference type="InterPro" id="IPR000524">
    <property type="entry name" value="Tscrpt_reg_HTH_GntR"/>
</dbReference>
<dbReference type="PANTHER" id="PTHR30146">
    <property type="entry name" value="LACI-RELATED TRANSCRIPTIONAL REPRESSOR"/>
    <property type="match status" value="1"/>
</dbReference>
<dbReference type="EMBL" id="JBBUKT010000015">
    <property type="protein sequence ID" value="MEK7953983.1"/>
    <property type="molecule type" value="Genomic_DNA"/>
</dbReference>
<dbReference type="Gene3D" id="3.40.50.2300">
    <property type="match status" value="2"/>
</dbReference>
<dbReference type="PROSITE" id="PS50949">
    <property type="entry name" value="HTH_GNTR"/>
    <property type="match status" value="1"/>
</dbReference>
<dbReference type="RefSeq" id="WP_341407751.1">
    <property type="nucleotide sequence ID" value="NZ_JBBUKT010000015.1"/>
</dbReference>
<dbReference type="SUPFAM" id="SSF46785">
    <property type="entry name" value="Winged helix' DNA-binding domain"/>
    <property type="match status" value="1"/>
</dbReference>
<dbReference type="InterPro" id="IPR028082">
    <property type="entry name" value="Peripla_BP_I"/>
</dbReference>
<feature type="domain" description="HTH gntR-type" evidence="5">
    <location>
        <begin position="5"/>
        <end position="73"/>
    </location>
</feature>
<evidence type="ECO:0000313" key="7">
    <source>
        <dbReference type="Proteomes" id="UP001371305"/>
    </source>
</evidence>
<keyword evidence="3" id="KW-0804">Transcription</keyword>
<organism evidence="6 7">
    <name type="scientific">Luteolibacter soli</name>
    <dbReference type="NCBI Taxonomy" id="3135280"/>
    <lineage>
        <taxon>Bacteria</taxon>
        <taxon>Pseudomonadati</taxon>
        <taxon>Verrucomicrobiota</taxon>
        <taxon>Verrucomicrobiia</taxon>
        <taxon>Verrucomicrobiales</taxon>
        <taxon>Verrucomicrobiaceae</taxon>
        <taxon>Luteolibacter</taxon>
    </lineage>
</organism>
<evidence type="ECO:0000256" key="2">
    <source>
        <dbReference type="ARBA" id="ARBA00023125"/>
    </source>
</evidence>
<comment type="caution">
    <text evidence="6">The sequence shown here is derived from an EMBL/GenBank/DDBJ whole genome shotgun (WGS) entry which is preliminary data.</text>
</comment>
<dbReference type="Pfam" id="PF13377">
    <property type="entry name" value="Peripla_BP_3"/>
    <property type="match status" value="1"/>
</dbReference>
<keyword evidence="2" id="KW-0238">DNA-binding</keyword>
<keyword evidence="1" id="KW-0805">Transcription regulation</keyword>
<dbReference type="InterPro" id="IPR036390">
    <property type="entry name" value="WH_DNA-bd_sf"/>
</dbReference>
<dbReference type="Pfam" id="PF00392">
    <property type="entry name" value="GntR"/>
    <property type="match status" value="1"/>
</dbReference>
<protein>
    <submittedName>
        <fullName evidence="6">GntR family transcriptional regulator</fullName>
    </submittedName>
</protein>
<evidence type="ECO:0000256" key="3">
    <source>
        <dbReference type="ARBA" id="ARBA00023163"/>
    </source>
</evidence>
<evidence type="ECO:0000256" key="4">
    <source>
        <dbReference type="SAM" id="MobiDB-lite"/>
    </source>
</evidence>
<keyword evidence="7" id="KW-1185">Reference proteome</keyword>
<dbReference type="Gene3D" id="1.10.10.10">
    <property type="entry name" value="Winged helix-like DNA-binding domain superfamily/Winged helix DNA-binding domain"/>
    <property type="match status" value="1"/>
</dbReference>
<dbReference type="PRINTS" id="PR00035">
    <property type="entry name" value="HTHGNTR"/>
</dbReference>
<name>A0ABU9B1S1_9BACT</name>
<dbReference type="CDD" id="cd06267">
    <property type="entry name" value="PBP1_LacI_sugar_binding-like"/>
    <property type="match status" value="1"/>
</dbReference>
<dbReference type="PANTHER" id="PTHR30146:SF109">
    <property type="entry name" value="HTH-TYPE TRANSCRIPTIONAL REGULATOR GALS"/>
    <property type="match status" value="1"/>
</dbReference>
<reference evidence="6 7" key="1">
    <citation type="submission" date="2024-04" db="EMBL/GenBank/DDBJ databases">
        <title>Luteolibacter sp. isolated from soil.</title>
        <authorList>
            <person name="An J."/>
        </authorList>
    </citation>
    <scope>NUCLEOTIDE SEQUENCE [LARGE SCALE GENOMIC DNA]</scope>
    <source>
        <strain evidence="6 7">Y139</strain>
    </source>
</reference>
<dbReference type="Proteomes" id="UP001371305">
    <property type="component" value="Unassembled WGS sequence"/>
</dbReference>
<dbReference type="SMART" id="SM00345">
    <property type="entry name" value="HTH_GNTR"/>
    <property type="match status" value="1"/>
</dbReference>
<dbReference type="CDD" id="cd07377">
    <property type="entry name" value="WHTH_GntR"/>
    <property type="match status" value="1"/>
</dbReference>
<evidence type="ECO:0000313" key="6">
    <source>
        <dbReference type="EMBL" id="MEK7953983.1"/>
    </source>
</evidence>
<sequence length="388" mass="42930">MSDKQAKHRDVSRILATEILAGKYAKTGRLPSELQLAERFQVSRPTIGRALLALRDEGLIERRAGSGTYVSDPRTGSGSSAPRRPQAGTRQLGMLVPNLRHTEIFETICGELADLARVHDFGLWWGDQGLSRNLNEPKMTVSEAEELCERFIESGLAGVFAVPFEHQADRDEANLRILTRLRQAGIPIVLLDRDAVGLPRRSEFDLVGVDNFSGGYRLAAHLIKLGVKRIVYVAKPYTASTVDLRIAGAQSAMFAQGIDVPRDFVRIGDPLDQKFVRTIVQSGRIEAIMCTSDHIAAQLLQTLNRLRVKVPDDVRLVGFDDVRFANLLTIPLTTMQQPCRDIALTAFNCMLERISNPSLPPRNIMLSPQMIVRETCGAYQGSSRSGSK</sequence>
<evidence type="ECO:0000259" key="5">
    <source>
        <dbReference type="PROSITE" id="PS50949"/>
    </source>
</evidence>
<gene>
    <name evidence="6" type="ORF">WKV53_25935</name>
</gene>
<feature type="region of interest" description="Disordered" evidence="4">
    <location>
        <begin position="65"/>
        <end position="91"/>
    </location>
</feature>
<accession>A0ABU9B1S1</accession>